<evidence type="ECO:0000313" key="2">
    <source>
        <dbReference type="EMBL" id="AEI42582.1"/>
    </source>
</evidence>
<dbReference type="AlphaFoldDB" id="F8FDL7"/>
<feature type="region of interest" description="Disordered" evidence="1">
    <location>
        <begin position="19"/>
        <end position="40"/>
    </location>
</feature>
<dbReference type="Proteomes" id="UP000006620">
    <property type="component" value="Chromosome"/>
</dbReference>
<gene>
    <name evidence="2" type="ordered locus">KNP414_04049</name>
</gene>
<evidence type="ECO:0000256" key="1">
    <source>
        <dbReference type="SAM" id="MobiDB-lite"/>
    </source>
</evidence>
<accession>F8FDL7</accession>
<reference evidence="3" key="1">
    <citation type="submission" date="2011-06" db="EMBL/GenBank/DDBJ databases">
        <title>Complete genome sequence of Paenibacillus mucilaginosus KNP414.</title>
        <authorList>
            <person name="Wang J."/>
            <person name="Hu S."/>
            <person name="Hu X."/>
            <person name="Zhang B."/>
            <person name="Dong D."/>
            <person name="Zhang S."/>
            <person name="Zhao K."/>
            <person name="Wu D."/>
        </authorList>
    </citation>
    <scope>NUCLEOTIDE SEQUENCE [LARGE SCALE GENOMIC DNA]</scope>
    <source>
        <strain evidence="3">KNP414</strain>
    </source>
</reference>
<organism evidence="2 3">
    <name type="scientific">Paenibacillus mucilaginosus (strain KNP414)</name>
    <dbReference type="NCBI Taxonomy" id="1036673"/>
    <lineage>
        <taxon>Bacteria</taxon>
        <taxon>Bacillati</taxon>
        <taxon>Bacillota</taxon>
        <taxon>Bacilli</taxon>
        <taxon>Bacillales</taxon>
        <taxon>Paenibacillaceae</taxon>
        <taxon>Paenibacillus</taxon>
    </lineage>
</organism>
<evidence type="ECO:0000313" key="3">
    <source>
        <dbReference type="Proteomes" id="UP000006620"/>
    </source>
</evidence>
<dbReference type="EMBL" id="CP002869">
    <property type="protein sequence ID" value="AEI42582.1"/>
    <property type="molecule type" value="Genomic_DNA"/>
</dbReference>
<name>F8FDL7_PAEMK</name>
<proteinExistence type="predicted"/>
<sequence>MSKSASTRDCRFFLLSGQGAGEGAQVSGGEGRPKKRADSV</sequence>
<reference evidence="2 3" key="2">
    <citation type="journal article" date="2013" name="Genome Announc.">
        <title>Genome Sequence of Growth-Improving Paenibacillus mucilaginosus Strain KNP414.</title>
        <authorList>
            <person name="Lu J.J."/>
            <person name="Wang J.F."/>
            <person name="Hu X.F."/>
        </authorList>
    </citation>
    <scope>NUCLEOTIDE SEQUENCE [LARGE SCALE GENOMIC DNA]</scope>
    <source>
        <strain evidence="2 3">KNP414</strain>
    </source>
</reference>
<feature type="compositionally biased region" description="Gly residues" evidence="1">
    <location>
        <begin position="19"/>
        <end position="30"/>
    </location>
</feature>
<dbReference type="HOGENOM" id="CLU_3293483_0_0_9"/>
<dbReference type="KEGG" id="pms:KNP414_04049"/>
<protein>
    <submittedName>
        <fullName evidence="2">Uncharacterized protein</fullName>
    </submittedName>
</protein>